<accession>A0A4Y7JXN3</accession>
<gene>
    <name evidence="2" type="ORF">C5167_008490</name>
</gene>
<dbReference type="EMBL" id="CM010720">
    <property type="protein sequence ID" value="RZC64800.1"/>
    <property type="molecule type" value="Genomic_DNA"/>
</dbReference>
<dbReference type="Proteomes" id="UP000316621">
    <property type="component" value="Chromosome 6"/>
</dbReference>
<keyword evidence="3" id="KW-1185">Reference proteome</keyword>
<dbReference type="Pfam" id="PF22936">
    <property type="entry name" value="Pol_BBD"/>
    <property type="match status" value="1"/>
</dbReference>
<feature type="domain" description="Retrovirus-related Pol polyprotein from transposon TNT 1-94-like beta-barrel" evidence="1">
    <location>
        <begin position="11"/>
        <end position="89"/>
    </location>
</feature>
<dbReference type="InterPro" id="IPR054722">
    <property type="entry name" value="PolX-like_BBD"/>
</dbReference>
<evidence type="ECO:0000313" key="2">
    <source>
        <dbReference type="EMBL" id="RZC64800.1"/>
    </source>
</evidence>
<reference evidence="2 3" key="1">
    <citation type="journal article" date="2018" name="Science">
        <title>The opium poppy genome and morphinan production.</title>
        <authorList>
            <person name="Guo L."/>
            <person name="Winzer T."/>
            <person name="Yang X."/>
            <person name="Li Y."/>
            <person name="Ning Z."/>
            <person name="He Z."/>
            <person name="Teodor R."/>
            <person name="Lu Y."/>
            <person name="Bowser T.A."/>
            <person name="Graham I.A."/>
            <person name="Ye K."/>
        </authorList>
    </citation>
    <scope>NUCLEOTIDE SEQUENCE [LARGE SCALE GENOMIC DNA]</scope>
    <source>
        <strain evidence="3">cv. HN1</strain>
        <tissue evidence="2">Leaves</tissue>
    </source>
</reference>
<dbReference type="AlphaFoldDB" id="A0A4Y7JXN3"/>
<evidence type="ECO:0000259" key="1">
    <source>
        <dbReference type="Pfam" id="PF22936"/>
    </source>
</evidence>
<name>A0A4Y7JXN3_PAPSO</name>
<sequence length="149" mass="16643">MTSSSQMEDSWFLDSGAATHITVNKSILDNHTPYTGEKVIKMANNGDVSIDGIGSMTFQFTTVKSRQLCFRLCDVLVARMGNIISIARFVKDNLSAVEFSKEAYVVRDEKTYLENFEKDKDSFLAGGSMDYDSTKDCYCILLDKVSLTT</sequence>
<organism evidence="2 3">
    <name type="scientific">Papaver somniferum</name>
    <name type="common">Opium poppy</name>
    <dbReference type="NCBI Taxonomy" id="3469"/>
    <lineage>
        <taxon>Eukaryota</taxon>
        <taxon>Viridiplantae</taxon>
        <taxon>Streptophyta</taxon>
        <taxon>Embryophyta</taxon>
        <taxon>Tracheophyta</taxon>
        <taxon>Spermatophyta</taxon>
        <taxon>Magnoliopsida</taxon>
        <taxon>Ranunculales</taxon>
        <taxon>Papaveraceae</taxon>
        <taxon>Papaveroideae</taxon>
        <taxon>Papaver</taxon>
    </lineage>
</organism>
<evidence type="ECO:0000313" key="3">
    <source>
        <dbReference type="Proteomes" id="UP000316621"/>
    </source>
</evidence>
<dbReference type="Gramene" id="RZC64800">
    <property type="protein sequence ID" value="RZC64800"/>
    <property type="gene ID" value="C5167_008490"/>
</dbReference>
<protein>
    <recommendedName>
        <fullName evidence="1">Retrovirus-related Pol polyprotein from transposon TNT 1-94-like beta-barrel domain-containing protein</fullName>
    </recommendedName>
</protein>
<proteinExistence type="predicted"/>